<name>A0A7S1VIZ4_9STRA</name>
<accession>A0A7S1VIZ4</accession>
<protein>
    <submittedName>
        <fullName evidence="2">Uncharacterized protein</fullName>
    </submittedName>
</protein>
<dbReference type="EMBL" id="HBGK01042025">
    <property type="protein sequence ID" value="CAD9301539.1"/>
    <property type="molecule type" value="Transcribed_RNA"/>
</dbReference>
<evidence type="ECO:0000256" key="1">
    <source>
        <dbReference type="SAM" id="Coils"/>
    </source>
</evidence>
<keyword evidence="1" id="KW-0175">Coiled coil</keyword>
<feature type="coiled-coil region" evidence="1">
    <location>
        <begin position="380"/>
        <end position="428"/>
    </location>
</feature>
<proteinExistence type="predicted"/>
<sequence>MEDLSDETLIAIAEFLPKTSTALLAVALTAPSSAWRANQWKRQPCTSSNAIISWARTNDISFDPLLEGLCEEAENGGLKLGLRDWNYRRGTLPDAAYVKDFTNRGIKQHLEPYDKSGWEILDFADISRSLASKLTDDDIGAILVCIQAKQNLKVLKLTHCYNFIGHGLEPLRSSTTFEELDMGLTLCYKKPAILTEGQPLDKYEESAKLSDKIVLGILEDIVSAEGNNFWRLQVSLKYWREGLPDMTLTQFPPLVDDFGYKHFAVVVKNSLNCYFQFESNADFMERFHSQEWEHEEGEKCYRCNCASFDLCRHCSEIGCRVCWQVNSCENCGAVGCTDIECRGKVKTCRNSRCEEYCDDCRLEGCRNRTNECTECRDEVFDKILLELDEARAQADEARAQADTHQSENKSLKAILAVQQEEIDQLRQKAGSL</sequence>
<gene>
    <name evidence="2" type="ORF">GOCE00092_LOCUS21991</name>
</gene>
<reference evidence="2" key="1">
    <citation type="submission" date="2021-01" db="EMBL/GenBank/DDBJ databases">
        <authorList>
            <person name="Corre E."/>
            <person name="Pelletier E."/>
            <person name="Niang G."/>
            <person name="Scheremetjew M."/>
            <person name="Finn R."/>
            <person name="Kale V."/>
            <person name="Holt S."/>
            <person name="Cochrane G."/>
            <person name="Meng A."/>
            <person name="Brown T."/>
            <person name="Cohen L."/>
        </authorList>
    </citation>
    <scope>NUCLEOTIDE SEQUENCE</scope>
    <source>
        <strain evidence="2">CCMP 410</strain>
    </source>
</reference>
<evidence type="ECO:0000313" key="2">
    <source>
        <dbReference type="EMBL" id="CAD9301539.1"/>
    </source>
</evidence>
<organism evidence="2">
    <name type="scientific">Grammatophora oceanica</name>
    <dbReference type="NCBI Taxonomy" id="210454"/>
    <lineage>
        <taxon>Eukaryota</taxon>
        <taxon>Sar</taxon>
        <taxon>Stramenopiles</taxon>
        <taxon>Ochrophyta</taxon>
        <taxon>Bacillariophyta</taxon>
        <taxon>Fragilariophyceae</taxon>
        <taxon>Fragilariophycidae</taxon>
        <taxon>Rhabdonematales</taxon>
        <taxon>Grammatophoraceae</taxon>
        <taxon>Grammatophora</taxon>
    </lineage>
</organism>
<dbReference type="AlphaFoldDB" id="A0A7S1VIZ4"/>